<proteinExistence type="predicted"/>
<sequence length="116" mass="13096">MALNDGRWAALLAFDELPLLRDSWQGTKNNEKLNFLISGSDNVIQSFSSRTKFKNHIENVQAKFKNQATNDESEFFKNFCYCPLLVKSVDVLHAGSEIAIESKMTTGAGRHQKDEV</sequence>
<keyword evidence="1" id="KW-1185">Reference proteome</keyword>
<name>A0A915K0D7_ROMCU</name>
<dbReference type="Proteomes" id="UP000887565">
    <property type="component" value="Unplaced"/>
</dbReference>
<dbReference type="WBParaSite" id="nRc.2.0.1.t31343-RA">
    <property type="protein sequence ID" value="nRc.2.0.1.t31343-RA"/>
    <property type="gene ID" value="nRc.2.0.1.g31343"/>
</dbReference>
<organism evidence="1 2">
    <name type="scientific">Romanomermis culicivorax</name>
    <name type="common">Nematode worm</name>
    <dbReference type="NCBI Taxonomy" id="13658"/>
    <lineage>
        <taxon>Eukaryota</taxon>
        <taxon>Metazoa</taxon>
        <taxon>Ecdysozoa</taxon>
        <taxon>Nematoda</taxon>
        <taxon>Enoplea</taxon>
        <taxon>Dorylaimia</taxon>
        <taxon>Mermithida</taxon>
        <taxon>Mermithoidea</taxon>
        <taxon>Mermithidae</taxon>
        <taxon>Romanomermis</taxon>
    </lineage>
</organism>
<reference evidence="2" key="1">
    <citation type="submission" date="2022-11" db="UniProtKB">
        <authorList>
            <consortium name="WormBaseParasite"/>
        </authorList>
    </citation>
    <scope>IDENTIFICATION</scope>
</reference>
<dbReference type="AlphaFoldDB" id="A0A915K0D7"/>
<evidence type="ECO:0000313" key="2">
    <source>
        <dbReference type="WBParaSite" id="nRc.2.0.1.t31343-RA"/>
    </source>
</evidence>
<evidence type="ECO:0000313" key="1">
    <source>
        <dbReference type="Proteomes" id="UP000887565"/>
    </source>
</evidence>
<protein>
    <submittedName>
        <fullName evidence="2">Uncharacterized protein</fullName>
    </submittedName>
</protein>
<accession>A0A915K0D7</accession>